<dbReference type="GO" id="GO:0008180">
    <property type="term" value="C:COP9 signalosome"/>
    <property type="evidence" value="ECO:0007669"/>
    <property type="project" value="UniProtKB-KW"/>
</dbReference>
<dbReference type="PROSITE" id="PS50250">
    <property type="entry name" value="PCI"/>
    <property type="match status" value="1"/>
</dbReference>
<evidence type="ECO:0000256" key="5">
    <source>
        <dbReference type="ARBA" id="ARBA00022490"/>
    </source>
</evidence>
<evidence type="ECO:0000256" key="3">
    <source>
        <dbReference type="ARBA" id="ARBA00007084"/>
    </source>
</evidence>
<dbReference type="PANTHER" id="PTHR10758">
    <property type="entry name" value="26S PROTEASOME NON-ATPASE REGULATORY SUBUNIT 3/COP9 SIGNALOSOME COMPLEX SUBUNIT 3"/>
    <property type="match status" value="1"/>
</dbReference>
<dbReference type="AlphaFoldDB" id="A0A0M0LPV5"/>
<dbReference type="InterPro" id="IPR055089">
    <property type="entry name" value="COP9_N"/>
</dbReference>
<dbReference type="InterPro" id="IPR050756">
    <property type="entry name" value="CSN3"/>
</dbReference>
<dbReference type="OrthoDB" id="29061at2759"/>
<name>A0A0M0LPV5_9EUKA</name>
<dbReference type="SMART" id="SM00088">
    <property type="entry name" value="PINT"/>
    <property type="match status" value="1"/>
</dbReference>
<evidence type="ECO:0000313" key="10">
    <source>
        <dbReference type="Proteomes" id="UP000037460"/>
    </source>
</evidence>
<evidence type="ECO:0000313" key="9">
    <source>
        <dbReference type="EMBL" id="KOO53059.1"/>
    </source>
</evidence>
<dbReference type="InterPro" id="IPR000717">
    <property type="entry name" value="PCI_dom"/>
</dbReference>
<dbReference type="Proteomes" id="UP000037460">
    <property type="component" value="Unassembled WGS sequence"/>
</dbReference>
<dbReference type="Pfam" id="PF01399">
    <property type="entry name" value="PCI"/>
    <property type="match status" value="1"/>
</dbReference>
<dbReference type="InterPro" id="IPR036390">
    <property type="entry name" value="WH_DNA-bd_sf"/>
</dbReference>
<organism evidence="9 10">
    <name type="scientific">Chrysochromulina tobinii</name>
    <dbReference type="NCBI Taxonomy" id="1460289"/>
    <lineage>
        <taxon>Eukaryota</taxon>
        <taxon>Haptista</taxon>
        <taxon>Haptophyta</taxon>
        <taxon>Prymnesiophyceae</taxon>
        <taxon>Prymnesiales</taxon>
        <taxon>Chrysochromulinaceae</taxon>
        <taxon>Chrysochromulina</taxon>
    </lineage>
</organism>
<keyword evidence="6" id="KW-0736">Signalosome</keyword>
<comment type="subcellular location">
    <subcellularLocation>
        <location evidence="2">Cytoplasm</location>
    </subcellularLocation>
    <subcellularLocation>
        <location evidence="1">Nucleus</location>
    </subcellularLocation>
</comment>
<comment type="caution">
    <text evidence="9">The sequence shown here is derived from an EMBL/GenBank/DDBJ whole genome shotgun (WGS) entry which is preliminary data.</text>
</comment>
<keyword evidence="10" id="KW-1185">Reference proteome</keyword>
<dbReference type="GO" id="GO:0006511">
    <property type="term" value="P:ubiquitin-dependent protein catabolic process"/>
    <property type="evidence" value="ECO:0007669"/>
    <property type="project" value="TreeGrafter"/>
</dbReference>
<proteinExistence type="inferred from homology"/>
<evidence type="ECO:0000256" key="2">
    <source>
        <dbReference type="ARBA" id="ARBA00004496"/>
    </source>
</evidence>
<evidence type="ECO:0000259" key="8">
    <source>
        <dbReference type="PROSITE" id="PS50250"/>
    </source>
</evidence>
<dbReference type="SUPFAM" id="SSF46785">
    <property type="entry name" value="Winged helix' DNA-binding domain"/>
    <property type="match status" value="1"/>
</dbReference>
<keyword evidence="7" id="KW-0539">Nucleus</keyword>
<protein>
    <recommendedName>
        <fullName evidence="4">COP9 signalosome complex subunit 3</fullName>
    </recommendedName>
</protein>
<gene>
    <name evidence="9" type="ORF">Ctob_012404</name>
</gene>
<dbReference type="EMBL" id="JWZX01000401">
    <property type="protein sequence ID" value="KOO53059.1"/>
    <property type="molecule type" value="Genomic_DNA"/>
</dbReference>
<dbReference type="Pfam" id="PF22788">
    <property type="entry name" value="COP9_hel_rpt"/>
    <property type="match status" value="1"/>
</dbReference>
<evidence type="ECO:0000256" key="4">
    <source>
        <dbReference type="ARBA" id="ARBA00014878"/>
    </source>
</evidence>
<comment type="similarity">
    <text evidence="3">Belongs to the CSN3 family.</text>
</comment>
<evidence type="ECO:0000256" key="7">
    <source>
        <dbReference type="ARBA" id="ARBA00023242"/>
    </source>
</evidence>
<evidence type="ECO:0000256" key="1">
    <source>
        <dbReference type="ARBA" id="ARBA00004123"/>
    </source>
</evidence>
<evidence type="ECO:0000256" key="6">
    <source>
        <dbReference type="ARBA" id="ARBA00022790"/>
    </source>
</evidence>
<sequence>MSLSALTDLVACIQATEASQAELKSLLKNLQTHEEVLIQHMPQLDEAAQVLTPHLHTLGLVFILNVKGSAVPLSNVAAVQIFIAQCRRLLLGCDPVQVQMVPSQFVAVCTKFSAACLTARAPLSAVRPLHAAALALQPTTSHFTPLHAECLKACLLAKTYSAALPLLAQELLQVDRDATLVTPRDLLLFHYYAGMIYTGLKRYKAALESFALCVSAPTHVLNAIMLEAYKKCLLCSLIETGELPRLPKYVSPAIARPIKSLAAYSEFADAFATGDGAKLRESLQKHTAAFEADRNLGLARQCMPARMRRSIKQLTETYLTLSLTQIASIAGLESEAAAARQIREMILADEIHASIDEAKGMVHFLERPERYVSHASAVLMESALQGAIRLAGKLNELHASLASDQNYLLRTNQERAPMLDDEGLLSK</sequence>
<dbReference type="GO" id="GO:0005737">
    <property type="term" value="C:cytoplasm"/>
    <property type="evidence" value="ECO:0007669"/>
    <property type="project" value="UniProtKB-SubCell"/>
</dbReference>
<feature type="domain" description="PCI" evidence="8">
    <location>
        <begin position="202"/>
        <end position="369"/>
    </location>
</feature>
<accession>A0A0M0LPV5</accession>
<dbReference type="PANTHER" id="PTHR10758:SF1">
    <property type="entry name" value="COP9 SIGNALOSOME COMPLEX SUBUNIT 3"/>
    <property type="match status" value="1"/>
</dbReference>
<reference evidence="10" key="1">
    <citation type="journal article" date="2015" name="PLoS Genet.">
        <title>Genome Sequence and Transcriptome Analyses of Chrysochromulina tobin: Metabolic Tools for Enhanced Algal Fitness in the Prominent Order Prymnesiales (Haptophyceae).</title>
        <authorList>
            <person name="Hovde B.T."/>
            <person name="Deodato C.R."/>
            <person name="Hunsperger H.M."/>
            <person name="Ryken S.A."/>
            <person name="Yost W."/>
            <person name="Jha R.K."/>
            <person name="Patterson J."/>
            <person name="Monnat R.J. Jr."/>
            <person name="Barlow S.B."/>
            <person name="Starkenburg S.R."/>
            <person name="Cattolico R.A."/>
        </authorList>
    </citation>
    <scope>NUCLEOTIDE SEQUENCE</scope>
    <source>
        <strain evidence="10">CCMP291</strain>
    </source>
</reference>
<keyword evidence="5" id="KW-0963">Cytoplasm</keyword>